<dbReference type="InterPro" id="IPR050858">
    <property type="entry name" value="Mal-CoA-ACP_Trans/PKS_FabD"/>
</dbReference>
<gene>
    <name evidence="9" type="primary">fabD</name>
    <name evidence="9" type="ORF">E6C51_06525</name>
</gene>
<dbReference type="GO" id="GO:0004314">
    <property type="term" value="F:[acyl-carrier-protein] S-malonyltransferase activity"/>
    <property type="evidence" value="ECO:0007669"/>
    <property type="project" value="UniProtKB-EC"/>
</dbReference>
<dbReference type="InterPro" id="IPR016035">
    <property type="entry name" value="Acyl_Trfase/lysoPLipase"/>
</dbReference>
<dbReference type="FunFam" id="3.30.70.250:FF:000001">
    <property type="entry name" value="Malonyl CoA-acyl carrier protein transacylase"/>
    <property type="match status" value="1"/>
</dbReference>
<evidence type="ECO:0000256" key="5">
    <source>
        <dbReference type="ARBA" id="ARBA00048462"/>
    </source>
</evidence>
<dbReference type="InterPro" id="IPR004410">
    <property type="entry name" value="Malonyl_CoA-ACP_transAc_FabD"/>
</dbReference>
<keyword evidence="3 6" id="KW-0808">Transferase</keyword>
<sequence length="314" mass="32621">MGVAFTFPGQGSQTIGMGKDLADAFPEARAVFEEVDEALDQKLSTIMWDGSIEELTLTANAQPALMAVSMAVLRVMEQRGFVLTNKVSYVAGHSLGEYSALCAAGTFSLADTAKLLRIRGNAMQAAVPVGVGAMAAIIGLEHDAVEAICQIASAEGPVQIANDNGGGQLVVSGAKAPVEKAAALATEKGAKRAILLPVSAPFHSTLMAPAAEEMRNALASVAMKNPIVPLIANVRAAPVSDADEIRSLLVEQVTGQVRWRETVEWFGTNAVSVLYEVGAGKVLTGLVRRIDKNITGTAVNSPADIEAALTALLA</sequence>
<dbReference type="PANTHER" id="PTHR42681">
    <property type="entry name" value="MALONYL-COA-ACYL CARRIER PROTEIN TRANSACYLASE, MITOCHONDRIAL"/>
    <property type="match status" value="1"/>
</dbReference>
<evidence type="ECO:0000256" key="2">
    <source>
        <dbReference type="ARBA" id="ARBA00018953"/>
    </source>
</evidence>
<accession>A0A4S4A242</accession>
<dbReference type="AlphaFoldDB" id="A0A4S4A242"/>
<dbReference type="Gene3D" id="3.40.366.10">
    <property type="entry name" value="Malonyl-Coenzyme A Acyl Carrier Protein, domain 2"/>
    <property type="match status" value="1"/>
</dbReference>
<dbReference type="PIRSF" id="PIRSF000446">
    <property type="entry name" value="Mct"/>
    <property type="match status" value="1"/>
</dbReference>
<feature type="domain" description="Malonyl-CoA:ACP transacylase (MAT)" evidence="8">
    <location>
        <begin position="6"/>
        <end position="314"/>
    </location>
</feature>
<dbReference type="PANTHER" id="PTHR42681:SF1">
    <property type="entry name" value="MALONYL-COA-ACYL CARRIER PROTEIN TRANSACYLASE, MITOCHONDRIAL"/>
    <property type="match status" value="1"/>
</dbReference>
<evidence type="ECO:0000256" key="4">
    <source>
        <dbReference type="ARBA" id="ARBA00023315"/>
    </source>
</evidence>
<reference evidence="9 10" key="1">
    <citation type="submission" date="2019-04" db="EMBL/GenBank/DDBJ databases">
        <title>Rhizobium terrae sp. nov., isolated from a paddy soil.</title>
        <authorList>
            <person name="Lin S.-Y."/>
            <person name="Hameed A."/>
            <person name="Huang H.-I."/>
            <person name="Young C.-C."/>
        </authorList>
    </citation>
    <scope>NUCLEOTIDE SEQUENCE [LARGE SCALE GENOMIC DNA]</scope>
    <source>
        <strain evidence="9 10">CC-HIH110</strain>
    </source>
</reference>
<keyword evidence="10" id="KW-1185">Reference proteome</keyword>
<feature type="active site" evidence="7">
    <location>
        <position position="94"/>
    </location>
</feature>
<dbReference type="InterPro" id="IPR014043">
    <property type="entry name" value="Acyl_transferase_dom"/>
</dbReference>
<dbReference type="SUPFAM" id="SSF52151">
    <property type="entry name" value="FabD/lysophospholipase-like"/>
    <property type="match status" value="1"/>
</dbReference>
<comment type="caution">
    <text evidence="9">The sequence shown here is derived from an EMBL/GenBank/DDBJ whole genome shotgun (WGS) entry which is preliminary data.</text>
</comment>
<protein>
    <recommendedName>
        <fullName evidence="2 6">Malonyl CoA-acyl carrier protein transacylase</fullName>
        <ecNumber evidence="1 6">2.3.1.39</ecNumber>
    </recommendedName>
</protein>
<dbReference type="InterPro" id="IPR024925">
    <property type="entry name" value="Malonyl_CoA-ACP_transAc"/>
</dbReference>
<dbReference type="EMBL" id="SSOA01000002">
    <property type="protein sequence ID" value="THF52437.1"/>
    <property type="molecule type" value="Genomic_DNA"/>
</dbReference>
<dbReference type="GO" id="GO:0006633">
    <property type="term" value="P:fatty acid biosynthetic process"/>
    <property type="evidence" value="ECO:0007669"/>
    <property type="project" value="TreeGrafter"/>
</dbReference>
<comment type="similarity">
    <text evidence="6">Belongs to the fabD family.</text>
</comment>
<comment type="catalytic activity">
    <reaction evidence="5 6">
        <text>holo-[ACP] + malonyl-CoA = malonyl-[ACP] + CoA</text>
        <dbReference type="Rhea" id="RHEA:41792"/>
        <dbReference type="Rhea" id="RHEA-COMP:9623"/>
        <dbReference type="Rhea" id="RHEA-COMP:9685"/>
        <dbReference type="ChEBI" id="CHEBI:57287"/>
        <dbReference type="ChEBI" id="CHEBI:57384"/>
        <dbReference type="ChEBI" id="CHEBI:64479"/>
        <dbReference type="ChEBI" id="CHEBI:78449"/>
        <dbReference type="EC" id="2.3.1.39"/>
    </reaction>
</comment>
<feature type="active site" evidence="7">
    <location>
        <position position="203"/>
    </location>
</feature>
<dbReference type="SMART" id="SM00827">
    <property type="entry name" value="PKS_AT"/>
    <property type="match status" value="1"/>
</dbReference>
<keyword evidence="4 6" id="KW-0012">Acyltransferase</keyword>
<dbReference type="SUPFAM" id="SSF55048">
    <property type="entry name" value="Probable ACP-binding domain of malonyl-CoA ACP transacylase"/>
    <property type="match status" value="1"/>
</dbReference>
<evidence type="ECO:0000256" key="1">
    <source>
        <dbReference type="ARBA" id="ARBA00013258"/>
    </source>
</evidence>
<dbReference type="GO" id="GO:0005829">
    <property type="term" value="C:cytosol"/>
    <property type="evidence" value="ECO:0007669"/>
    <property type="project" value="TreeGrafter"/>
</dbReference>
<name>A0A4S4A242_9HYPH</name>
<dbReference type="RefSeq" id="WP_146928573.1">
    <property type="nucleotide sequence ID" value="NZ_SSOA01000002.1"/>
</dbReference>
<evidence type="ECO:0000256" key="3">
    <source>
        <dbReference type="ARBA" id="ARBA00022679"/>
    </source>
</evidence>
<evidence type="ECO:0000256" key="7">
    <source>
        <dbReference type="PIRSR" id="PIRSR000446-1"/>
    </source>
</evidence>
<evidence type="ECO:0000259" key="8">
    <source>
        <dbReference type="SMART" id="SM00827"/>
    </source>
</evidence>
<dbReference type="InterPro" id="IPR001227">
    <property type="entry name" value="Ac_transferase_dom_sf"/>
</dbReference>
<organism evidence="9 10">
    <name type="scientific">Allorhizobium terrae</name>
    <dbReference type="NCBI Taxonomy" id="1848972"/>
    <lineage>
        <taxon>Bacteria</taxon>
        <taxon>Pseudomonadati</taxon>
        <taxon>Pseudomonadota</taxon>
        <taxon>Alphaproteobacteria</taxon>
        <taxon>Hyphomicrobiales</taxon>
        <taxon>Rhizobiaceae</taxon>
        <taxon>Rhizobium/Agrobacterium group</taxon>
        <taxon>Allorhizobium</taxon>
    </lineage>
</organism>
<dbReference type="Gene3D" id="3.30.70.250">
    <property type="entry name" value="Malonyl-CoA ACP transacylase, ACP-binding"/>
    <property type="match status" value="1"/>
</dbReference>
<evidence type="ECO:0000313" key="9">
    <source>
        <dbReference type="EMBL" id="THF52437.1"/>
    </source>
</evidence>
<dbReference type="Proteomes" id="UP000310754">
    <property type="component" value="Unassembled WGS sequence"/>
</dbReference>
<evidence type="ECO:0000256" key="6">
    <source>
        <dbReference type="PIRNR" id="PIRNR000446"/>
    </source>
</evidence>
<evidence type="ECO:0000313" key="10">
    <source>
        <dbReference type="Proteomes" id="UP000310754"/>
    </source>
</evidence>
<dbReference type="EC" id="2.3.1.39" evidence="1 6"/>
<dbReference type="NCBIfam" id="TIGR00128">
    <property type="entry name" value="fabD"/>
    <property type="match status" value="1"/>
</dbReference>
<proteinExistence type="inferred from homology"/>
<dbReference type="Pfam" id="PF00698">
    <property type="entry name" value="Acyl_transf_1"/>
    <property type="match status" value="1"/>
</dbReference>
<dbReference type="InterPro" id="IPR016036">
    <property type="entry name" value="Malonyl_transacylase_ACP-bd"/>
</dbReference>